<proteinExistence type="predicted"/>
<dbReference type="AlphaFoldDB" id="A0A9D4ZAR0"/>
<accession>A0A9D4ZAR0</accession>
<evidence type="ECO:0000313" key="2">
    <source>
        <dbReference type="Proteomes" id="UP000886520"/>
    </source>
</evidence>
<keyword evidence="2" id="KW-1185">Reference proteome</keyword>
<name>A0A9D4ZAR0_ADICA</name>
<dbReference type="EMBL" id="JABFUD020000016">
    <property type="protein sequence ID" value="KAI5068094.1"/>
    <property type="molecule type" value="Genomic_DNA"/>
</dbReference>
<sequence>MGHLEAASSPLDLYCGQNRRSGKQTGRLVLFCQQLRLFSLSNYESGIGLSDSVCSSLTLLLEDTRCSSSQGTRAHSEAKYEDVRLCDFWSHSGMNGSISNSGLVAWAVA</sequence>
<reference evidence="1" key="1">
    <citation type="submission" date="2021-01" db="EMBL/GenBank/DDBJ databases">
        <title>Adiantum capillus-veneris genome.</title>
        <authorList>
            <person name="Fang Y."/>
            <person name="Liao Q."/>
        </authorList>
    </citation>
    <scope>NUCLEOTIDE SEQUENCE</scope>
    <source>
        <strain evidence="1">H3</strain>
        <tissue evidence="1">Leaf</tissue>
    </source>
</reference>
<evidence type="ECO:0000313" key="1">
    <source>
        <dbReference type="EMBL" id="KAI5068094.1"/>
    </source>
</evidence>
<dbReference type="Proteomes" id="UP000886520">
    <property type="component" value="Chromosome 16"/>
</dbReference>
<comment type="caution">
    <text evidence="1">The sequence shown here is derived from an EMBL/GenBank/DDBJ whole genome shotgun (WGS) entry which is preliminary data.</text>
</comment>
<gene>
    <name evidence="1" type="ORF">GOP47_0016439</name>
</gene>
<protein>
    <submittedName>
        <fullName evidence="1">Uncharacterized protein</fullName>
    </submittedName>
</protein>
<organism evidence="1 2">
    <name type="scientific">Adiantum capillus-veneris</name>
    <name type="common">Maidenhair fern</name>
    <dbReference type="NCBI Taxonomy" id="13818"/>
    <lineage>
        <taxon>Eukaryota</taxon>
        <taxon>Viridiplantae</taxon>
        <taxon>Streptophyta</taxon>
        <taxon>Embryophyta</taxon>
        <taxon>Tracheophyta</taxon>
        <taxon>Polypodiopsida</taxon>
        <taxon>Polypodiidae</taxon>
        <taxon>Polypodiales</taxon>
        <taxon>Pteridineae</taxon>
        <taxon>Pteridaceae</taxon>
        <taxon>Vittarioideae</taxon>
        <taxon>Adiantum</taxon>
    </lineage>
</organism>